<comment type="similarity">
    <text evidence="2 6">Belongs to the class-A beta-lactamase family.</text>
</comment>
<dbReference type="InterPro" id="IPR045155">
    <property type="entry name" value="Beta-lactam_cat"/>
</dbReference>
<evidence type="ECO:0000259" key="8">
    <source>
        <dbReference type="Pfam" id="PF13354"/>
    </source>
</evidence>
<dbReference type="EC" id="3.5.2.6" evidence="3 6"/>
<evidence type="ECO:0000256" key="6">
    <source>
        <dbReference type="RuleBase" id="RU361140"/>
    </source>
</evidence>
<dbReference type="GO" id="GO:0046677">
    <property type="term" value="P:response to antibiotic"/>
    <property type="evidence" value="ECO:0007669"/>
    <property type="project" value="UniProtKB-UniRule"/>
</dbReference>
<reference evidence="10" key="1">
    <citation type="submission" date="2017-01" db="EMBL/GenBank/DDBJ databases">
        <authorList>
            <person name="Varghese N."/>
            <person name="Submissions S."/>
        </authorList>
    </citation>
    <scope>NUCLEOTIDE SEQUENCE [LARGE SCALE GENOMIC DNA]</scope>
    <source>
        <strain evidence="10">DSM 21054</strain>
    </source>
</reference>
<gene>
    <name evidence="9" type="ORF">SAMN05421788_11130</name>
</gene>
<dbReference type="RefSeq" id="WP_076381892.1">
    <property type="nucleotide sequence ID" value="NZ_AP017422.1"/>
</dbReference>
<dbReference type="GO" id="GO:0030655">
    <property type="term" value="P:beta-lactam antibiotic catabolic process"/>
    <property type="evidence" value="ECO:0007669"/>
    <property type="project" value="InterPro"/>
</dbReference>
<dbReference type="OrthoDB" id="9772863at2"/>
<evidence type="ECO:0000313" key="10">
    <source>
        <dbReference type="Proteomes" id="UP000186917"/>
    </source>
</evidence>
<feature type="domain" description="Beta-lactamase class A catalytic" evidence="8">
    <location>
        <begin position="43"/>
        <end position="269"/>
    </location>
</feature>
<keyword evidence="4 6" id="KW-0378">Hydrolase</keyword>
<feature type="signal peptide" evidence="7">
    <location>
        <begin position="1"/>
        <end position="23"/>
    </location>
</feature>
<accession>A0A173MBB3</accession>
<dbReference type="PANTHER" id="PTHR35333:SF3">
    <property type="entry name" value="BETA-LACTAMASE-TYPE TRANSPEPTIDASE FOLD CONTAINING PROTEIN"/>
    <property type="match status" value="1"/>
</dbReference>
<evidence type="ECO:0000256" key="2">
    <source>
        <dbReference type="ARBA" id="ARBA00009009"/>
    </source>
</evidence>
<evidence type="ECO:0000313" key="9">
    <source>
        <dbReference type="EMBL" id="SIT32114.1"/>
    </source>
</evidence>
<dbReference type="AlphaFoldDB" id="A0A173MBB3"/>
<dbReference type="InterPro" id="IPR000871">
    <property type="entry name" value="Beta-lactam_class-A"/>
</dbReference>
<evidence type="ECO:0000256" key="5">
    <source>
        <dbReference type="ARBA" id="ARBA00023251"/>
    </source>
</evidence>
<dbReference type="STRING" id="477680.SAMN05421788_11130"/>
<protein>
    <recommendedName>
        <fullName evidence="3 6">Beta-lactamase</fullName>
        <ecNumber evidence="3 6">3.5.2.6</ecNumber>
    </recommendedName>
</protein>
<dbReference type="EMBL" id="FTOR01000011">
    <property type="protein sequence ID" value="SIT32114.1"/>
    <property type="molecule type" value="Genomic_DNA"/>
</dbReference>
<dbReference type="PANTHER" id="PTHR35333">
    <property type="entry name" value="BETA-LACTAMASE"/>
    <property type="match status" value="1"/>
</dbReference>
<keyword evidence="5 6" id="KW-0046">Antibiotic resistance</keyword>
<dbReference type="Proteomes" id="UP000186917">
    <property type="component" value="Unassembled WGS sequence"/>
</dbReference>
<dbReference type="PROSITE" id="PS00146">
    <property type="entry name" value="BETA_LACTAMASE_A"/>
    <property type="match status" value="1"/>
</dbReference>
<evidence type="ECO:0000256" key="7">
    <source>
        <dbReference type="SAM" id="SignalP"/>
    </source>
</evidence>
<keyword evidence="10" id="KW-1185">Reference proteome</keyword>
<evidence type="ECO:0000256" key="3">
    <source>
        <dbReference type="ARBA" id="ARBA00012865"/>
    </source>
</evidence>
<dbReference type="NCBIfam" id="NF033103">
    <property type="entry name" value="bla_class_A"/>
    <property type="match status" value="1"/>
</dbReference>
<sequence length="296" mass="32402">MYSTIIRKTLLFATLSGSVTAWSQNTIHKEVSHIVATQHGKVGFYATVIETGDTASYNSNNKFPMQSVYKFPIAMAVLKQVDEGKLSLQQQIHILPSDIMPVGHSPIREKYPQGNTDMTLDQIITYNVQESDGTACDVLLRILGGTAKANAYIQKLGIKNINIATTEKAQQTNDMVQYKNWSTPKAMTTLLKQFYTKPILSAGSKAYLLKLMIETPHGAQRLKGKLPAGTIVAHKTGTSGTHNNLTRATNDAGIITLPNGNHIAITVFVSDSEDSQEQREGTIAAVAQAAWNQWVK</sequence>
<proteinExistence type="inferred from homology"/>
<dbReference type="KEGG" id="fln:FLA_0770"/>
<keyword evidence="7" id="KW-0732">Signal</keyword>
<feature type="chain" id="PRO_5030022695" description="Beta-lactamase" evidence="7">
    <location>
        <begin position="24"/>
        <end position="296"/>
    </location>
</feature>
<evidence type="ECO:0000256" key="1">
    <source>
        <dbReference type="ARBA" id="ARBA00001526"/>
    </source>
</evidence>
<comment type="catalytic activity">
    <reaction evidence="1 6">
        <text>a beta-lactam + H2O = a substituted beta-amino acid</text>
        <dbReference type="Rhea" id="RHEA:20401"/>
        <dbReference type="ChEBI" id="CHEBI:15377"/>
        <dbReference type="ChEBI" id="CHEBI:35627"/>
        <dbReference type="ChEBI" id="CHEBI:140347"/>
        <dbReference type="EC" id="3.5.2.6"/>
    </reaction>
</comment>
<dbReference type="PRINTS" id="PR00118">
    <property type="entry name" value="BLACTAMASEA"/>
</dbReference>
<dbReference type="SUPFAM" id="SSF56601">
    <property type="entry name" value="beta-lactamase/transpeptidase-like"/>
    <property type="match status" value="1"/>
</dbReference>
<dbReference type="InterPro" id="IPR012338">
    <property type="entry name" value="Beta-lactam/transpept-like"/>
</dbReference>
<dbReference type="InterPro" id="IPR023650">
    <property type="entry name" value="Beta-lactam_class-A_AS"/>
</dbReference>
<dbReference type="Pfam" id="PF13354">
    <property type="entry name" value="Beta-lactamase2"/>
    <property type="match status" value="1"/>
</dbReference>
<dbReference type="Gene3D" id="3.40.710.10">
    <property type="entry name" value="DD-peptidase/beta-lactamase superfamily"/>
    <property type="match status" value="1"/>
</dbReference>
<dbReference type="NCBIfam" id="NF012099">
    <property type="entry name" value="SubclassA2"/>
    <property type="match status" value="1"/>
</dbReference>
<name>A0A173MBB3_9BACT</name>
<evidence type="ECO:0000256" key="4">
    <source>
        <dbReference type="ARBA" id="ARBA00022801"/>
    </source>
</evidence>
<dbReference type="GO" id="GO:0008800">
    <property type="term" value="F:beta-lactamase activity"/>
    <property type="evidence" value="ECO:0007669"/>
    <property type="project" value="UniProtKB-UniRule"/>
</dbReference>
<organism evidence="9 10">
    <name type="scientific">Filimonas lacunae</name>
    <dbReference type="NCBI Taxonomy" id="477680"/>
    <lineage>
        <taxon>Bacteria</taxon>
        <taxon>Pseudomonadati</taxon>
        <taxon>Bacteroidota</taxon>
        <taxon>Chitinophagia</taxon>
        <taxon>Chitinophagales</taxon>
        <taxon>Chitinophagaceae</taxon>
        <taxon>Filimonas</taxon>
    </lineage>
</organism>